<dbReference type="Proteomes" id="UP000886595">
    <property type="component" value="Unassembled WGS sequence"/>
</dbReference>
<protein>
    <submittedName>
        <fullName evidence="2">Uncharacterized protein</fullName>
    </submittedName>
</protein>
<evidence type="ECO:0000256" key="1">
    <source>
        <dbReference type="SAM" id="MobiDB-lite"/>
    </source>
</evidence>
<dbReference type="AlphaFoldDB" id="A0A8X8AVT4"/>
<dbReference type="EMBL" id="JAAMPC010000004">
    <property type="protein sequence ID" value="KAG2314724.1"/>
    <property type="molecule type" value="Genomic_DNA"/>
</dbReference>
<keyword evidence="3" id="KW-1185">Reference proteome</keyword>
<accession>A0A8X8AVT4</accession>
<feature type="compositionally biased region" description="Basic and acidic residues" evidence="1">
    <location>
        <begin position="24"/>
        <end position="49"/>
    </location>
</feature>
<feature type="compositionally biased region" description="Basic and acidic residues" evidence="1">
    <location>
        <begin position="110"/>
        <end position="136"/>
    </location>
</feature>
<evidence type="ECO:0000313" key="2">
    <source>
        <dbReference type="EMBL" id="KAG2314724.1"/>
    </source>
</evidence>
<name>A0A8X8AVT4_BRACI</name>
<reference evidence="2 3" key="1">
    <citation type="submission" date="2020-02" db="EMBL/GenBank/DDBJ databases">
        <authorList>
            <person name="Ma Q."/>
            <person name="Huang Y."/>
            <person name="Song X."/>
            <person name="Pei D."/>
        </authorList>
    </citation>
    <scope>NUCLEOTIDE SEQUENCE [LARGE SCALE GENOMIC DNA]</scope>
    <source>
        <strain evidence="2">Sxm20200214</strain>
        <tissue evidence="2">Leaf</tissue>
    </source>
</reference>
<organism evidence="2 3">
    <name type="scientific">Brassica carinata</name>
    <name type="common">Ethiopian mustard</name>
    <name type="synonym">Abyssinian cabbage</name>
    <dbReference type="NCBI Taxonomy" id="52824"/>
    <lineage>
        <taxon>Eukaryota</taxon>
        <taxon>Viridiplantae</taxon>
        <taxon>Streptophyta</taxon>
        <taxon>Embryophyta</taxon>
        <taxon>Tracheophyta</taxon>
        <taxon>Spermatophyta</taxon>
        <taxon>Magnoliopsida</taxon>
        <taxon>eudicotyledons</taxon>
        <taxon>Gunneridae</taxon>
        <taxon>Pentapetalae</taxon>
        <taxon>rosids</taxon>
        <taxon>malvids</taxon>
        <taxon>Brassicales</taxon>
        <taxon>Brassicaceae</taxon>
        <taxon>Brassiceae</taxon>
        <taxon>Brassica</taxon>
    </lineage>
</organism>
<feature type="region of interest" description="Disordered" evidence="1">
    <location>
        <begin position="1"/>
        <end position="136"/>
    </location>
</feature>
<feature type="compositionally biased region" description="Basic and acidic residues" evidence="1">
    <location>
        <begin position="68"/>
        <end position="77"/>
    </location>
</feature>
<proteinExistence type="predicted"/>
<comment type="caution">
    <text evidence="2">The sequence shown here is derived from an EMBL/GenBank/DDBJ whole genome shotgun (WGS) entry which is preliminary data.</text>
</comment>
<gene>
    <name evidence="2" type="ORF">Bca52824_017846</name>
</gene>
<feature type="compositionally biased region" description="Polar residues" evidence="1">
    <location>
        <begin position="87"/>
        <end position="102"/>
    </location>
</feature>
<feature type="compositionally biased region" description="Polar residues" evidence="1">
    <location>
        <begin position="57"/>
        <end position="67"/>
    </location>
</feature>
<feature type="region of interest" description="Disordered" evidence="1">
    <location>
        <begin position="390"/>
        <end position="411"/>
    </location>
</feature>
<evidence type="ECO:0000313" key="3">
    <source>
        <dbReference type="Proteomes" id="UP000886595"/>
    </source>
</evidence>
<sequence>MTEGEQEVSTQKLDRKQSHRRPKTERQAEGARERNRTAESTHEDTGRRADPRRRSHLTQTCAGQSSRCAEDLREKVTGRRPRPKSRLASQHLNNSPRLNSKSLRPPKRCIPHEQKTTTEETERPHKPEHIGERQPHRELAKKSILHSLSLIGAGVCQGVIRGVWEHCDPKRSEEWRLAKLGRAGPWTRTCLSLMASGSPSHPRDMKTLPWTIAGRMDAGQDARDGAPVQLGLLGRMAGARLDMRRMLHPCGTGLIRSSEVDWCAGRHARDTIPARDEAGTRTGLTRGDKCARILTRTGKGQDDTGCVRDEPDPWCTTREGVPARPDVLGERRGWTWVGRLRIIHPCVQEKGGQGLKLTRDGLLWIPHLRGLDKTMDEGFTWLDRTWGRPPGRGRGKKDQGWPRVGWTRVTA</sequence>